<gene>
    <name evidence="24" type="ORF">D5H78_06515</name>
</gene>
<dbReference type="Gene3D" id="2.102.10.10">
    <property type="entry name" value="Rieske [2Fe-2S] iron-sulphur domain"/>
    <property type="match status" value="1"/>
</dbReference>
<sequence>MQAAAGYAPHGTETGAEPGQGLATRFTDPGVPAHVHRLTDIDRKAAKRAERQVSFLFLLSFLGTVLFVVAYFAFPLTSGENLVYSRLLTGLGLAMALFFIGAGAVHWAKKLMPDDEVVEERHVVASSDEDRAEAAEVLRQGGEATGFGRRKMIWGSLTASLGALGIPAVVSLRDTWIRGDAPPPYEIISETLWQEGTRLVTDPAGLPIRADEVAIGSVVHVLPEGLEEDSAEGEVLNEKAKASVLLMRLEVEEILSEKEQEWGYNGIVAYSKICTHMGCPVALYEQQTHHLLCPCHQSTFDVTEDAKVIFGPAARPLPQLAISVDEEGYLVARQPFQEPVGPSFWERG</sequence>
<comment type="similarity">
    <text evidence="3">Belongs to the Rieske iron-sulfur protein family.</text>
</comment>
<dbReference type="Proteomes" id="UP000265614">
    <property type="component" value="Unassembled WGS sequence"/>
</dbReference>
<evidence type="ECO:0000256" key="2">
    <source>
        <dbReference type="ARBA" id="ARBA00004651"/>
    </source>
</evidence>
<keyword evidence="12 22" id="KW-1133">Transmembrane helix</keyword>
<comment type="caution">
    <text evidence="24">The sequence shown here is derived from an EMBL/GenBank/DDBJ whole genome shotgun (WGS) entry which is preliminary data.</text>
</comment>
<evidence type="ECO:0000256" key="18">
    <source>
        <dbReference type="ARBA" id="ARBA00029586"/>
    </source>
</evidence>
<evidence type="ECO:0000256" key="3">
    <source>
        <dbReference type="ARBA" id="ARBA00010651"/>
    </source>
</evidence>
<evidence type="ECO:0000256" key="16">
    <source>
        <dbReference type="ARBA" id="ARBA00023136"/>
    </source>
</evidence>
<evidence type="ECO:0000313" key="24">
    <source>
        <dbReference type="EMBL" id="RJK96896.1"/>
    </source>
</evidence>
<feature type="transmembrane region" description="Helical" evidence="22">
    <location>
        <begin position="53"/>
        <end position="74"/>
    </location>
</feature>
<evidence type="ECO:0000256" key="12">
    <source>
        <dbReference type="ARBA" id="ARBA00022989"/>
    </source>
</evidence>
<dbReference type="RefSeq" id="WP_119949612.1">
    <property type="nucleotide sequence ID" value="NZ_QZEZ01000002.1"/>
</dbReference>
<reference evidence="24 25" key="1">
    <citation type="submission" date="2018-09" db="EMBL/GenBank/DDBJ databases">
        <title>YIM 75000 draft genome.</title>
        <authorList>
            <person name="Tang S."/>
            <person name="Feng Y."/>
        </authorList>
    </citation>
    <scope>NUCLEOTIDE SEQUENCE [LARGE SCALE GENOMIC DNA]</scope>
    <source>
        <strain evidence="24 25">YIM 75000</strain>
    </source>
</reference>
<name>A0A3A3ZL70_9ACTN</name>
<dbReference type="GO" id="GO:0005886">
    <property type="term" value="C:plasma membrane"/>
    <property type="evidence" value="ECO:0007669"/>
    <property type="project" value="UniProtKB-SubCell"/>
</dbReference>
<dbReference type="PANTHER" id="PTHR10134">
    <property type="entry name" value="CYTOCHROME B-C1 COMPLEX SUBUNIT RIESKE, MITOCHONDRIAL"/>
    <property type="match status" value="1"/>
</dbReference>
<evidence type="ECO:0000256" key="19">
    <source>
        <dbReference type="ARBA" id="ARBA00032409"/>
    </source>
</evidence>
<keyword evidence="11" id="KW-0249">Electron transport</keyword>
<dbReference type="GO" id="GO:0051537">
    <property type="term" value="F:2 iron, 2 sulfur cluster binding"/>
    <property type="evidence" value="ECO:0007669"/>
    <property type="project" value="UniProtKB-KW"/>
</dbReference>
<evidence type="ECO:0000256" key="20">
    <source>
        <dbReference type="ARBA" id="ARBA00034078"/>
    </source>
</evidence>
<feature type="domain" description="Rieske" evidence="23">
    <location>
        <begin position="267"/>
        <end position="331"/>
    </location>
</feature>
<dbReference type="SUPFAM" id="SSF50022">
    <property type="entry name" value="ISP domain"/>
    <property type="match status" value="1"/>
</dbReference>
<dbReference type="EMBL" id="QZEZ01000002">
    <property type="protein sequence ID" value="RJK96896.1"/>
    <property type="molecule type" value="Genomic_DNA"/>
</dbReference>
<keyword evidence="8 22" id="KW-0812">Transmembrane</keyword>
<feature type="region of interest" description="Disordered" evidence="21">
    <location>
        <begin position="1"/>
        <end position="21"/>
    </location>
</feature>
<organism evidence="24 25">
    <name type="scientific">Vallicoccus soli</name>
    <dbReference type="NCBI Taxonomy" id="2339232"/>
    <lineage>
        <taxon>Bacteria</taxon>
        <taxon>Bacillati</taxon>
        <taxon>Actinomycetota</taxon>
        <taxon>Actinomycetes</taxon>
        <taxon>Motilibacterales</taxon>
        <taxon>Vallicoccaceae</taxon>
        <taxon>Vallicoccus</taxon>
    </lineage>
</organism>
<keyword evidence="25" id="KW-1185">Reference proteome</keyword>
<keyword evidence="9" id="KW-0001">2Fe-2S</keyword>
<keyword evidence="5" id="KW-0813">Transport</keyword>
<evidence type="ECO:0000256" key="4">
    <source>
        <dbReference type="ARBA" id="ARBA00015816"/>
    </source>
</evidence>
<evidence type="ECO:0000256" key="7">
    <source>
        <dbReference type="ARBA" id="ARBA00022660"/>
    </source>
</evidence>
<dbReference type="InterPro" id="IPR036922">
    <property type="entry name" value="Rieske_2Fe-2S_sf"/>
</dbReference>
<evidence type="ECO:0000256" key="10">
    <source>
        <dbReference type="ARBA" id="ARBA00022723"/>
    </source>
</evidence>
<keyword evidence="16 22" id="KW-0472">Membrane</keyword>
<dbReference type="PROSITE" id="PS51296">
    <property type="entry name" value="RIESKE"/>
    <property type="match status" value="1"/>
</dbReference>
<evidence type="ECO:0000256" key="22">
    <source>
        <dbReference type="SAM" id="Phobius"/>
    </source>
</evidence>
<dbReference type="PRINTS" id="PR00162">
    <property type="entry name" value="RIESKE"/>
</dbReference>
<dbReference type="OrthoDB" id="9802613at2"/>
<proteinExistence type="inferred from homology"/>
<dbReference type="CDD" id="cd03467">
    <property type="entry name" value="Rieske"/>
    <property type="match status" value="1"/>
</dbReference>
<accession>A0A3A3ZL70</accession>
<dbReference type="GO" id="GO:0046872">
    <property type="term" value="F:metal ion binding"/>
    <property type="evidence" value="ECO:0007669"/>
    <property type="project" value="UniProtKB-KW"/>
</dbReference>
<evidence type="ECO:0000256" key="21">
    <source>
        <dbReference type="SAM" id="MobiDB-lite"/>
    </source>
</evidence>
<keyword evidence="17" id="KW-1015">Disulfide bond</keyword>
<keyword evidence="13" id="KW-0560">Oxidoreductase</keyword>
<evidence type="ECO:0000259" key="23">
    <source>
        <dbReference type="PROSITE" id="PS51296"/>
    </source>
</evidence>
<dbReference type="InterPro" id="IPR005805">
    <property type="entry name" value="Rieske_Fe-S_prot_C"/>
</dbReference>
<protein>
    <recommendedName>
        <fullName evidence="4">Cytochrome bc1 complex Rieske iron-sulfur subunit</fullName>
    </recommendedName>
    <alternativeName>
        <fullName evidence="18">Cytochrome bc1 reductase complex subunit QcrA</fullName>
    </alternativeName>
    <alternativeName>
        <fullName evidence="19">Rieske iron-sulfur protein</fullName>
    </alternativeName>
</protein>
<evidence type="ECO:0000256" key="6">
    <source>
        <dbReference type="ARBA" id="ARBA00022475"/>
    </source>
</evidence>
<dbReference type="Pfam" id="PF00355">
    <property type="entry name" value="Rieske"/>
    <property type="match status" value="1"/>
</dbReference>
<dbReference type="GO" id="GO:0004497">
    <property type="term" value="F:monooxygenase activity"/>
    <property type="evidence" value="ECO:0007669"/>
    <property type="project" value="UniProtKB-ARBA"/>
</dbReference>
<dbReference type="InterPro" id="IPR017941">
    <property type="entry name" value="Rieske_2Fe-2S"/>
</dbReference>
<feature type="transmembrane region" description="Helical" evidence="22">
    <location>
        <begin position="86"/>
        <end position="105"/>
    </location>
</feature>
<comment type="cofactor">
    <cofactor evidence="20">
        <name>[2Fe-2S] cluster</name>
        <dbReference type="ChEBI" id="CHEBI:190135"/>
    </cofactor>
</comment>
<comment type="function">
    <text evidence="1">Iron-sulfur subunit of the cytochrome bc1 complex, an essential component of the respiratory electron transport chain required for ATP synthesis. The bc1 complex catalyzes the oxidation of menaquinol and the reduction of cytochrome c in the respiratory chain. The bc1 complex operates through a Q-cycle mechanism that couples electron transfer to generation of the proton gradient that drives ATP synthesis.</text>
</comment>
<comment type="subcellular location">
    <subcellularLocation>
        <location evidence="2">Cell membrane</location>
        <topology evidence="2">Multi-pass membrane protein</topology>
    </subcellularLocation>
</comment>
<dbReference type="GO" id="GO:0016705">
    <property type="term" value="F:oxidoreductase activity, acting on paired donors, with incorporation or reduction of molecular oxygen"/>
    <property type="evidence" value="ECO:0007669"/>
    <property type="project" value="UniProtKB-ARBA"/>
</dbReference>
<dbReference type="AlphaFoldDB" id="A0A3A3ZL70"/>
<dbReference type="Pfam" id="PF19297">
    <property type="entry name" value="QcrA_N"/>
    <property type="match status" value="1"/>
</dbReference>
<keyword evidence="15" id="KW-0411">Iron-sulfur</keyword>
<evidence type="ECO:0000313" key="25">
    <source>
        <dbReference type="Proteomes" id="UP000265614"/>
    </source>
</evidence>
<evidence type="ECO:0000256" key="8">
    <source>
        <dbReference type="ARBA" id="ARBA00022692"/>
    </source>
</evidence>
<evidence type="ECO:0000256" key="14">
    <source>
        <dbReference type="ARBA" id="ARBA00023004"/>
    </source>
</evidence>
<evidence type="ECO:0000256" key="5">
    <source>
        <dbReference type="ARBA" id="ARBA00022448"/>
    </source>
</evidence>
<dbReference type="InterPro" id="IPR045603">
    <property type="entry name" value="QcrA_N"/>
</dbReference>
<keyword evidence="6" id="KW-1003">Cell membrane</keyword>
<evidence type="ECO:0000256" key="13">
    <source>
        <dbReference type="ARBA" id="ARBA00023002"/>
    </source>
</evidence>
<evidence type="ECO:0000256" key="9">
    <source>
        <dbReference type="ARBA" id="ARBA00022714"/>
    </source>
</evidence>
<dbReference type="InterPro" id="IPR014349">
    <property type="entry name" value="Rieske_Fe-S_prot"/>
</dbReference>
<keyword evidence="14" id="KW-0408">Iron</keyword>
<keyword evidence="10" id="KW-0479">Metal-binding</keyword>
<evidence type="ECO:0000256" key="17">
    <source>
        <dbReference type="ARBA" id="ARBA00023157"/>
    </source>
</evidence>
<evidence type="ECO:0000256" key="1">
    <source>
        <dbReference type="ARBA" id="ARBA00002494"/>
    </source>
</evidence>
<evidence type="ECO:0000256" key="15">
    <source>
        <dbReference type="ARBA" id="ARBA00023014"/>
    </source>
</evidence>
<evidence type="ECO:0000256" key="11">
    <source>
        <dbReference type="ARBA" id="ARBA00022982"/>
    </source>
</evidence>
<keyword evidence="7" id="KW-0679">Respiratory chain</keyword>